<dbReference type="AlphaFoldDB" id="I2Q4N5"/>
<organism evidence="1">
    <name type="scientific">Desulfovibrio sp. U5L</name>
    <dbReference type="NCBI Taxonomy" id="596152"/>
    <lineage>
        <taxon>Bacteria</taxon>
        <taxon>Pseudomonadati</taxon>
        <taxon>Thermodesulfobacteriota</taxon>
        <taxon>Desulfovibrionia</taxon>
        <taxon>Desulfovibrionales</taxon>
        <taxon>Desulfovibrionaceae</taxon>
        <taxon>Desulfovibrio</taxon>
    </lineage>
</organism>
<protein>
    <submittedName>
        <fullName evidence="1">Uncharacterized protein</fullName>
    </submittedName>
</protein>
<dbReference type="EMBL" id="JH600068">
    <property type="protein sequence ID" value="EIG54741.1"/>
    <property type="molecule type" value="Genomic_DNA"/>
</dbReference>
<sequence length="56" mass="6155">MPLSESEAKFKYCPLLTTHDDKLKFCQGSMCMMWRANGPGTGYCGLAGRPEPEAAQ</sequence>
<reference evidence="1" key="1">
    <citation type="submission" date="2011-11" db="EMBL/GenBank/DDBJ databases">
        <title>Improved High-Quality Draft sequence of Desulfovibrio sp. U5L.</title>
        <authorList>
            <consortium name="US DOE Joint Genome Institute"/>
            <person name="Lucas S."/>
            <person name="Han J."/>
            <person name="Lapidus A."/>
            <person name="Cheng J.-F."/>
            <person name="Goodwin L."/>
            <person name="Pitluck S."/>
            <person name="Peters L."/>
            <person name="Ovchinnikova G."/>
            <person name="Held B."/>
            <person name="Detter J.C."/>
            <person name="Han C."/>
            <person name="Tapia R."/>
            <person name="Land M."/>
            <person name="Hauser L."/>
            <person name="Kyrpides N."/>
            <person name="Ivanova N."/>
            <person name="Pagani I."/>
            <person name="Gabster J."/>
            <person name="Walker C."/>
            <person name="Stolyar S."/>
            <person name="Stahl D."/>
            <person name="Arkin A."/>
            <person name="Dehal P."/>
            <person name="Hazen T."/>
            <person name="Woyke T."/>
        </authorList>
    </citation>
    <scope>NUCLEOTIDE SEQUENCE [LARGE SCALE GENOMIC DNA]</scope>
    <source>
        <strain evidence="1">U5L</strain>
    </source>
</reference>
<gene>
    <name evidence="1" type="ORF">DesU5LDRAFT_3107</name>
</gene>
<dbReference type="eggNOG" id="ENOG5031ABE">
    <property type="taxonomic scope" value="Bacteria"/>
</dbReference>
<proteinExistence type="predicted"/>
<dbReference type="STRING" id="596152.DesU5LDRAFT_3107"/>
<name>I2Q4N5_9BACT</name>
<dbReference type="HOGENOM" id="CLU_2933820_0_0_7"/>
<evidence type="ECO:0000313" key="1">
    <source>
        <dbReference type="EMBL" id="EIG54741.1"/>
    </source>
</evidence>
<accession>I2Q4N5</accession>